<comment type="caution">
    <text evidence="5">The sequence shown here is derived from an EMBL/GenBank/DDBJ whole genome shotgun (WGS) entry which is preliminary data.</text>
</comment>
<accession>A0A4R3YEJ2</accession>
<dbReference type="PANTHER" id="PTHR42845:SF3">
    <property type="entry name" value="CYTOSOLIC NIFE-HYDROGENASE, DELTA SUBUNIT"/>
    <property type="match status" value="1"/>
</dbReference>
<reference evidence="5 6" key="1">
    <citation type="submission" date="2019-03" db="EMBL/GenBank/DDBJ databases">
        <title>Genomic Encyclopedia of Type Strains, Phase IV (KMG-IV): sequencing the most valuable type-strain genomes for metagenomic binning, comparative biology and taxonomic classification.</title>
        <authorList>
            <person name="Goeker M."/>
        </authorList>
    </citation>
    <scope>NUCLEOTIDE SEQUENCE [LARGE SCALE GENOMIC DNA]</scope>
    <source>
        <strain evidence="5 6">DSM 100309</strain>
    </source>
</reference>
<dbReference type="Proteomes" id="UP000295367">
    <property type="component" value="Unassembled WGS sequence"/>
</dbReference>
<feature type="domain" description="NADH:ubiquinone oxidoreductase-like 20kDa subunit" evidence="4">
    <location>
        <begin position="17"/>
        <end position="153"/>
    </location>
</feature>
<dbReference type="InterPro" id="IPR006137">
    <property type="entry name" value="NADH_UbQ_OxRdtase-like_20kDa"/>
</dbReference>
<protein>
    <submittedName>
        <fullName evidence="5">Coenzyme F420-reducing hydrogenase gamma subunit</fullName>
    </submittedName>
</protein>
<dbReference type="PANTHER" id="PTHR42845">
    <property type="entry name" value="COENZYME F420-REDUCING HYDROGENASE, GAMMA SUBUNIT"/>
    <property type="match status" value="1"/>
</dbReference>
<evidence type="ECO:0000313" key="5">
    <source>
        <dbReference type="EMBL" id="TCV90351.1"/>
    </source>
</evidence>
<dbReference type="InterPro" id="IPR051349">
    <property type="entry name" value="Hydrogenase_assoc-protein"/>
</dbReference>
<dbReference type="RefSeq" id="WP_223272267.1">
    <property type="nucleotide sequence ID" value="NZ_SMCO01000001.1"/>
</dbReference>
<keyword evidence="6" id="KW-1185">Reference proteome</keyword>
<dbReference type="GO" id="GO:0016491">
    <property type="term" value="F:oxidoreductase activity"/>
    <property type="evidence" value="ECO:0007669"/>
    <property type="project" value="UniProtKB-KW"/>
</dbReference>
<dbReference type="AlphaFoldDB" id="A0A4R3YEJ2"/>
<dbReference type="EMBL" id="SMCO01000001">
    <property type="protein sequence ID" value="TCV90351.1"/>
    <property type="molecule type" value="Genomic_DNA"/>
</dbReference>
<evidence type="ECO:0000256" key="2">
    <source>
        <dbReference type="ARBA" id="ARBA00023002"/>
    </source>
</evidence>
<keyword evidence="3" id="KW-0408">Iron</keyword>
<keyword evidence="2" id="KW-0560">Oxidoreductase</keyword>
<dbReference type="GO" id="GO:0051538">
    <property type="term" value="F:3 iron, 4 sulfur cluster binding"/>
    <property type="evidence" value="ECO:0007669"/>
    <property type="project" value="UniProtKB-KW"/>
</dbReference>
<keyword evidence="3" id="KW-0411">Iron-sulfur</keyword>
<dbReference type="Gene3D" id="3.40.50.700">
    <property type="entry name" value="NADH:ubiquinone oxidoreductase-like, 20kDa subunit"/>
    <property type="match status" value="1"/>
</dbReference>
<evidence type="ECO:0000256" key="3">
    <source>
        <dbReference type="ARBA" id="ARBA00023291"/>
    </source>
</evidence>
<evidence type="ECO:0000259" key="4">
    <source>
        <dbReference type="Pfam" id="PF01058"/>
    </source>
</evidence>
<organism evidence="5 6">
    <name type="scientific">Sulfurirhabdus autotrophica</name>
    <dbReference type="NCBI Taxonomy" id="1706046"/>
    <lineage>
        <taxon>Bacteria</taxon>
        <taxon>Pseudomonadati</taxon>
        <taxon>Pseudomonadota</taxon>
        <taxon>Betaproteobacteria</taxon>
        <taxon>Nitrosomonadales</taxon>
        <taxon>Sulfuricellaceae</taxon>
        <taxon>Sulfurirhabdus</taxon>
    </lineage>
</organism>
<dbReference type="SUPFAM" id="SSF56770">
    <property type="entry name" value="HydA/Nqo6-like"/>
    <property type="match status" value="1"/>
</dbReference>
<proteinExistence type="predicted"/>
<evidence type="ECO:0000313" key="6">
    <source>
        <dbReference type="Proteomes" id="UP000295367"/>
    </source>
</evidence>
<keyword evidence="3" id="KW-0003">3Fe-4S</keyword>
<sequence length="257" mass="27683">MINLPKPSIAVHKFTSCDGCQLAFLNMGEAFLQLAEQVNILHFAETGKVDTYAKVDIAFVEGSVSTPSEIERIQKIRKNSEYVITMGACATSGGIQALRNGAENSADWVAAIYASPEHIQSLAASDAIAKHVKVDLELWGCPVSSRQIIQAIRDKLSGVRPAVNADSVCMECKRKGNVCVLVSQGKPCMGPVTRTGCGALCPSFGRDCYACYGPSEQVNAASLSRRFEGLGLLPDQVAHRFQFIHSAADAFKLTEKK</sequence>
<dbReference type="Pfam" id="PF01058">
    <property type="entry name" value="Oxidored_q6"/>
    <property type="match status" value="1"/>
</dbReference>
<gene>
    <name evidence="5" type="ORF">EDC63_101321</name>
</gene>
<comment type="cofactor">
    <cofactor evidence="1">
        <name>[3Fe-4S] cluster</name>
        <dbReference type="ChEBI" id="CHEBI:21137"/>
    </cofactor>
</comment>
<dbReference type="InterPro" id="IPR037024">
    <property type="entry name" value="NiFe_Hase_small_N_sf"/>
</dbReference>
<name>A0A4R3YEJ2_9PROT</name>
<evidence type="ECO:0000256" key="1">
    <source>
        <dbReference type="ARBA" id="ARBA00001927"/>
    </source>
</evidence>
<keyword evidence="3" id="KW-0479">Metal-binding</keyword>